<dbReference type="RefSeq" id="WP_132649387.1">
    <property type="nucleotide sequence ID" value="NZ_CP181386.1"/>
</dbReference>
<dbReference type="InterPro" id="IPR036390">
    <property type="entry name" value="WH_DNA-bd_sf"/>
</dbReference>
<evidence type="ECO:0000256" key="2">
    <source>
        <dbReference type="ARBA" id="ARBA00023015"/>
    </source>
</evidence>
<dbReference type="AlphaFoldDB" id="A0A4R2LXG6"/>
<keyword evidence="3" id="KW-0238">DNA-binding</keyword>
<dbReference type="Pfam" id="PF00126">
    <property type="entry name" value="HTH_1"/>
    <property type="match status" value="1"/>
</dbReference>
<evidence type="ECO:0000256" key="1">
    <source>
        <dbReference type="ARBA" id="ARBA00009437"/>
    </source>
</evidence>
<evidence type="ECO:0000313" key="6">
    <source>
        <dbReference type="EMBL" id="TCO98360.1"/>
    </source>
</evidence>
<proteinExistence type="inferred from homology"/>
<evidence type="ECO:0000313" key="7">
    <source>
        <dbReference type="Proteomes" id="UP000295106"/>
    </source>
</evidence>
<dbReference type="GeneID" id="99683678"/>
<evidence type="ECO:0000256" key="4">
    <source>
        <dbReference type="ARBA" id="ARBA00023163"/>
    </source>
</evidence>
<keyword evidence="2" id="KW-0805">Transcription regulation</keyword>
<feature type="domain" description="HTH lysR-type" evidence="5">
    <location>
        <begin position="11"/>
        <end position="65"/>
    </location>
</feature>
<dbReference type="OrthoDB" id="116299at2"/>
<dbReference type="InterPro" id="IPR000847">
    <property type="entry name" value="LysR_HTH_N"/>
</dbReference>
<dbReference type="PROSITE" id="PS50931">
    <property type="entry name" value="HTH_LYSR"/>
    <property type="match status" value="1"/>
</dbReference>
<dbReference type="InterPro" id="IPR005119">
    <property type="entry name" value="LysR_subst-bd"/>
</dbReference>
<dbReference type="SUPFAM" id="SSF53850">
    <property type="entry name" value="Periplasmic binding protein-like II"/>
    <property type="match status" value="1"/>
</dbReference>
<dbReference type="Gene3D" id="1.10.10.10">
    <property type="entry name" value="Winged helix-like DNA-binding domain superfamily/Winged helix DNA-binding domain"/>
    <property type="match status" value="1"/>
</dbReference>
<dbReference type="Pfam" id="PF03466">
    <property type="entry name" value="LysR_substrate"/>
    <property type="match status" value="1"/>
</dbReference>
<keyword evidence="4" id="KW-0804">Transcription</keyword>
<evidence type="ECO:0000256" key="3">
    <source>
        <dbReference type="ARBA" id="ARBA00023125"/>
    </source>
</evidence>
<dbReference type="InterPro" id="IPR036388">
    <property type="entry name" value="WH-like_DNA-bd_sf"/>
</dbReference>
<reference evidence="6 7" key="1">
    <citation type="submission" date="2019-03" db="EMBL/GenBank/DDBJ databases">
        <title>Genomic Encyclopedia of Type Strains, Phase IV (KMG-IV): sequencing the most valuable type-strain genomes for metagenomic binning, comparative biology and taxonomic classification.</title>
        <authorList>
            <person name="Goeker M."/>
        </authorList>
    </citation>
    <scope>NUCLEOTIDE SEQUENCE [LARGE SCALE GENOMIC DNA]</scope>
    <source>
        <strain evidence="6 7">DSM 1709</strain>
    </source>
</reference>
<dbReference type="GO" id="GO:0003677">
    <property type="term" value="F:DNA binding"/>
    <property type="evidence" value="ECO:0007669"/>
    <property type="project" value="UniProtKB-KW"/>
</dbReference>
<comment type="caution">
    <text evidence="6">The sequence shown here is derived from an EMBL/GenBank/DDBJ whole genome shotgun (WGS) entry which is preliminary data.</text>
</comment>
<evidence type="ECO:0000259" key="5">
    <source>
        <dbReference type="PROSITE" id="PS50931"/>
    </source>
</evidence>
<dbReference type="EMBL" id="SLXD01000017">
    <property type="protein sequence ID" value="TCO98360.1"/>
    <property type="molecule type" value="Genomic_DNA"/>
</dbReference>
<dbReference type="GO" id="GO:0003700">
    <property type="term" value="F:DNA-binding transcription factor activity"/>
    <property type="evidence" value="ECO:0007669"/>
    <property type="project" value="InterPro"/>
</dbReference>
<dbReference type="CDD" id="cd08422">
    <property type="entry name" value="PBP2_CrgA_like"/>
    <property type="match status" value="1"/>
</dbReference>
<dbReference type="Gene3D" id="3.40.190.290">
    <property type="match status" value="1"/>
</dbReference>
<gene>
    <name evidence="6" type="ORF">EV684_1175</name>
</gene>
<dbReference type="Proteomes" id="UP000295106">
    <property type="component" value="Unassembled WGS sequence"/>
</dbReference>
<dbReference type="FunFam" id="1.10.10.10:FF:000001">
    <property type="entry name" value="LysR family transcriptional regulator"/>
    <property type="match status" value="1"/>
</dbReference>
<organism evidence="6 7">
    <name type="scientific">Rubrivivax gelatinosus</name>
    <name type="common">Rhodocyclus gelatinosus</name>
    <name type="synonym">Rhodopseudomonas gelatinosa</name>
    <dbReference type="NCBI Taxonomy" id="28068"/>
    <lineage>
        <taxon>Bacteria</taxon>
        <taxon>Pseudomonadati</taxon>
        <taxon>Pseudomonadota</taxon>
        <taxon>Betaproteobacteria</taxon>
        <taxon>Burkholderiales</taxon>
        <taxon>Sphaerotilaceae</taxon>
        <taxon>Rubrivivax</taxon>
    </lineage>
</organism>
<comment type="similarity">
    <text evidence="1">Belongs to the LysR transcriptional regulatory family.</text>
</comment>
<protein>
    <submittedName>
        <fullName evidence="6">LysR family transcriptional regulator</fullName>
    </submittedName>
</protein>
<dbReference type="SUPFAM" id="SSF46785">
    <property type="entry name" value="Winged helix' DNA-binding domain"/>
    <property type="match status" value="1"/>
</dbReference>
<dbReference type="PANTHER" id="PTHR30537:SF5">
    <property type="entry name" value="HTH-TYPE TRANSCRIPTIONAL ACTIVATOR TTDR-RELATED"/>
    <property type="match status" value="1"/>
</dbReference>
<dbReference type="InterPro" id="IPR058163">
    <property type="entry name" value="LysR-type_TF_proteobact-type"/>
</dbReference>
<name>A0A4R2LXG6_RUBGE</name>
<sequence>MAVSSPVQQAKLMITFAHIAAQGSISGAAATLGLDKGAVSRQLRALEELLDTRLMHRSTRRLVLTEAGAQVYERAQRVLQELEQTQADALSRRSQPRGVLTVSASVAFGTRHLVPLVPAFMQRYPEVELQLCLLDRHVDPVEEGVDVLLRLCDTPPDPLVAQRLCAIDYAVVARPGLAHGAGVATPADLHDRPCLFYGFKSRSARWRFTRGAATQEVPVTTRVSVNSSEAVRDLAVRGLGFALLPRFAVEDDLAAGRLAQVLADHQAHGNLGSSLYALHLPGAHKSPKVRCFVDFVRERWSGDEPNWRTAAD</sequence>
<dbReference type="PANTHER" id="PTHR30537">
    <property type="entry name" value="HTH-TYPE TRANSCRIPTIONAL REGULATOR"/>
    <property type="match status" value="1"/>
</dbReference>
<accession>A0A4R2LXG6</accession>